<feature type="compositionally biased region" description="Basic and acidic residues" evidence="1">
    <location>
        <begin position="65"/>
        <end position="75"/>
    </location>
</feature>
<gene>
    <name evidence="2" type="ORF">PCOR1329_LOCUS719</name>
</gene>
<feature type="non-terminal residue" evidence="2">
    <location>
        <position position="1"/>
    </location>
</feature>
<evidence type="ECO:0000256" key="1">
    <source>
        <dbReference type="SAM" id="MobiDB-lite"/>
    </source>
</evidence>
<evidence type="ECO:0000313" key="2">
    <source>
        <dbReference type="EMBL" id="CAK0789034.1"/>
    </source>
</evidence>
<proteinExistence type="predicted"/>
<protein>
    <submittedName>
        <fullName evidence="2">Uncharacterized protein</fullName>
    </submittedName>
</protein>
<organism evidence="2 3">
    <name type="scientific">Prorocentrum cordatum</name>
    <dbReference type="NCBI Taxonomy" id="2364126"/>
    <lineage>
        <taxon>Eukaryota</taxon>
        <taxon>Sar</taxon>
        <taxon>Alveolata</taxon>
        <taxon>Dinophyceae</taxon>
        <taxon>Prorocentrales</taxon>
        <taxon>Prorocentraceae</taxon>
        <taxon>Prorocentrum</taxon>
    </lineage>
</organism>
<accession>A0ABN9P8H1</accession>
<dbReference type="Proteomes" id="UP001189429">
    <property type="component" value="Unassembled WGS sequence"/>
</dbReference>
<evidence type="ECO:0000313" key="3">
    <source>
        <dbReference type="Proteomes" id="UP001189429"/>
    </source>
</evidence>
<keyword evidence="3" id="KW-1185">Reference proteome</keyword>
<reference evidence="2" key="1">
    <citation type="submission" date="2023-10" db="EMBL/GenBank/DDBJ databases">
        <authorList>
            <person name="Chen Y."/>
            <person name="Shah S."/>
            <person name="Dougan E. K."/>
            <person name="Thang M."/>
            <person name="Chan C."/>
        </authorList>
    </citation>
    <scope>NUCLEOTIDE SEQUENCE [LARGE SCALE GENOMIC DNA]</scope>
</reference>
<feature type="region of interest" description="Disordered" evidence="1">
    <location>
        <begin position="59"/>
        <end position="126"/>
    </location>
</feature>
<name>A0ABN9P8H1_9DINO</name>
<comment type="caution">
    <text evidence="2">The sequence shown here is derived from an EMBL/GenBank/DDBJ whole genome shotgun (WGS) entry which is preliminary data.</text>
</comment>
<sequence>ARIGAEWRKEATKSFNNRDFDAKGSNLFSSRDFMLNARAEKEGLGSRAAAAAAAAVKRRARRAKRTSEKEEEKAEQQQQQDFSDVAPKKREGSPAVAFVREKFRAPTRGAGRGQLTTEPRSAGYRL</sequence>
<dbReference type="EMBL" id="CAUYUJ010000160">
    <property type="protein sequence ID" value="CAK0789034.1"/>
    <property type="molecule type" value="Genomic_DNA"/>
</dbReference>